<feature type="region of interest" description="Disordered" evidence="7">
    <location>
        <begin position="192"/>
        <end position="211"/>
    </location>
</feature>
<evidence type="ECO:0000256" key="5">
    <source>
        <dbReference type="ARBA" id="ARBA00022553"/>
    </source>
</evidence>
<evidence type="ECO:0000256" key="2">
    <source>
        <dbReference type="ARBA" id="ARBA00004496"/>
    </source>
</evidence>
<comment type="caution">
    <text evidence="9">The sequence shown here is derived from an EMBL/GenBank/DDBJ whole genome shotgun (WGS) entry which is preliminary data.</text>
</comment>
<dbReference type="InterPro" id="IPR003903">
    <property type="entry name" value="UIM_dom"/>
</dbReference>
<sequence>MSKLVRSIKNVTNGYSSSQVKVRKITANNDETPSTAEMQDVAELTYQNHELFLIMDMIDKRLNDKGKYWRHVHKSLILLDYLVHYGSDNVIIWCRENLYIIKTLREFQHTDENGRDSGHTIRSRAKELTSLLQNTERLRAIRNERREPHSRRRRRYSDVDSGSRSRQSTPRNRPNQNEEMDDEMRRAIELSKQSAAEDDKRRAQMRSASQEDIQRAIEISQENGRDLFNGNLIDTTLDPYPVQTVSTGYLAYGTTSEAPYQDQTQLQAYHQAQQLYQQQQAELQRQWNEQQTHIAALEQQLQATQTGLQQFEQPQYQSQQPQYQQPQYQQPLEPVKTGSNNPFASFNMNQASAPSQPVQQQQPLEQQSTGRSMRRQSAMIAQHAEKLEGVLTGRETAADSFGNTGSQRIPAQHTASKFINSAGHGVNQMTSNNPFVPQQYTGIATTQMQPAYTGYGFGNAEASRSSSNLIDL</sequence>
<dbReference type="GO" id="GO:0007015">
    <property type="term" value="P:actin filament organization"/>
    <property type="evidence" value="ECO:0007669"/>
    <property type="project" value="TreeGrafter"/>
</dbReference>
<keyword evidence="6" id="KW-0446">Lipid-binding</keyword>
<dbReference type="GO" id="GO:0030125">
    <property type="term" value="C:clathrin vesicle coat"/>
    <property type="evidence" value="ECO:0007669"/>
    <property type="project" value="TreeGrafter"/>
</dbReference>
<organism evidence="9 10">
    <name type="scientific">Wickerhamiella sorbophila</name>
    <dbReference type="NCBI Taxonomy" id="45607"/>
    <lineage>
        <taxon>Eukaryota</taxon>
        <taxon>Fungi</taxon>
        <taxon>Dikarya</taxon>
        <taxon>Ascomycota</taxon>
        <taxon>Saccharomycotina</taxon>
        <taxon>Dipodascomycetes</taxon>
        <taxon>Dipodascales</taxon>
        <taxon>Trichomonascaceae</taxon>
        <taxon>Wickerhamiella</taxon>
    </lineage>
</organism>
<evidence type="ECO:0000256" key="7">
    <source>
        <dbReference type="SAM" id="MobiDB-lite"/>
    </source>
</evidence>
<dbReference type="CDD" id="cd16991">
    <property type="entry name" value="ENTH_Ent1_Ent2"/>
    <property type="match status" value="1"/>
</dbReference>
<feature type="compositionally biased region" description="Polar residues" evidence="7">
    <location>
        <begin position="337"/>
        <end position="349"/>
    </location>
</feature>
<dbReference type="FunFam" id="1.25.40.90:FF:000006">
    <property type="entry name" value="Clathrin interactor 1"/>
    <property type="match status" value="1"/>
</dbReference>
<comment type="similarity">
    <text evidence="3">Belongs to the epsin family.</text>
</comment>
<comment type="subcellular location">
    <subcellularLocation>
        <location evidence="2">Cytoplasm</location>
    </subcellularLocation>
    <subcellularLocation>
        <location evidence="1">Membrane</location>
        <topology evidence="1">Peripheral membrane protein</topology>
    </subcellularLocation>
</comment>
<dbReference type="GeneID" id="36516076"/>
<proteinExistence type="inferred from homology"/>
<dbReference type="GO" id="GO:0005886">
    <property type="term" value="C:plasma membrane"/>
    <property type="evidence" value="ECO:0007669"/>
    <property type="project" value="TreeGrafter"/>
</dbReference>
<feature type="compositionally biased region" description="Low complexity" evidence="7">
    <location>
        <begin position="350"/>
        <end position="368"/>
    </location>
</feature>
<dbReference type="Proteomes" id="UP000238350">
    <property type="component" value="Unassembled WGS sequence"/>
</dbReference>
<dbReference type="InterPro" id="IPR008942">
    <property type="entry name" value="ENTH_VHS"/>
</dbReference>
<feature type="compositionally biased region" description="Basic and acidic residues" evidence="7">
    <location>
        <begin position="192"/>
        <end position="202"/>
    </location>
</feature>
<keyword evidence="5" id="KW-0597">Phosphoprotein</keyword>
<dbReference type="STRING" id="45607.A0A2T0FI92"/>
<evidence type="ECO:0000256" key="4">
    <source>
        <dbReference type="ARBA" id="ARBA00022490"/>
    </source>
</evidence>
<dbReference type="Pfam" id="PF02809">
    <property type="entry name" value="UIM"/>
    <property type="match status" value="2"/>
</dbReference>
<dbReference type="EMBL" id="NDIQ01000021">
    <property type="protein sequence ID" value="PRT54708.1"/>
    <property type="molecule type" value="Genomic_DNA"/>
</dbReference>
<feature type="compositionally biased region" description="Polar residues" evidence="7">
    <location>
        <begin position="167"/>
        <end position="177"/>
    </location>
</feature>
<keyword evidence="4" id="KW-0963">Cytoplasm</keyword>
<keyword evidence="10" id="KW-1185">Reference proteome</keyword>
<dbReference type="InterPro" id="IPR013809">
    <property type="entry name" value="ENTH"/>
</dbReference>
<evidence type="ECO:0000256" key="6">
    <source>
        <dbReference type="ARBA" id="ARBA00023121"/>
    </source>
</evidence>
<accession>A0A2T0FI92</accession>
<name>A0A2T0FI92_9ASCO</name>
<dbReference type="GO" id="GO:0030276">
    <property type="term" value="F:clathrin binding"/>
    <property type="evidence" value="ECO:0007669"/>
    <property type="project" value="TreeGrafter"/>
</dbReference>
<dbReference type="GO" id="GO:0005543">
    <property type="term" value="F:phospholipid binding"/>
    <property type="evidence" value="ECO:0007669"/>
    <property type="project" value="TreeGrafter"/>
</dbReference>
<dbReference type="Gene3D" id="1.25.40.90">
    <property type="match status" value="1"/>
</dbReference>
<evidence type="ECO:0000256" key="3">
    <source>
        <dbReference type="ARBA" id="ARBA00010130"/>
    </source>
</evidence>
<dbReference type="RefSeq" id="XP_024664653.1">
    <property type="nucleotide sequence ID" value="XM_024808885.1"/>
</dbReference>
<dbReference type="PANTHER" id="PTHR12276">
    <property type="entry name" value="EPSIN/ENT-RELATED"/>
    <property type="match status" value="1"/>
</dbReference>
<feature type="compositionally biased region" description="Basic and acidic residues" evidence="7">
    <location>
        <begin position="136"/>
        <end position="147"/>
    </location>
</feature>
<reference evidence="9 10" key="1">
    <citation type="submission" date="2017-04" db="EMBL/GenBank/DDBJ databases">
        <title>Genome sequencing of [Candida] sorbophila.</title>
        <authorList>
            <person name="Ahn J.O."/>
        </authorList>
    </citation>
    <scope>NUCLEOTIDE SEQUENCE [LARGE SCALE GENOMIC DNA]</scope>
    <source>
        <strain evidence="9 10">DS02</strain>
    </source>
</reference>
<feature type="domain" description="ENTH" evidence="8">
    <location>
        <begin position="10"/>
        <end position="142"/>
    </location>
</feature>
<protein>
    <submittedName>
        <fullName evidence="9">Epsin-1</fullName>
    </submittedName>
</protein>
<dbReference type="SUPFAM" id="SSF48464">
    <property type="entry name" value="ENTH/VHS domain"/>
    <property type="match status" value="1"/>
</dbReference>
<dbReference type="SMART" id="SM00273">
    <property type="entry name" value="ENTH"/>
    <property type="match status" value="1"/>
</dbReference>
<evidence type="ECO:0000256" key="1">
    <source>
        <dbReference type="ARBA" id="ARBA00004170"/>
    </source>
</evidence>
<feature type="region of interest" description="Disordered" evidence="7">
    <location>
        <begin position="312"/>
        <end position="376"/>
    </location>
</feature>
<dbReference type="PANTHER" id="PTHR12276:SF110">
    <property type="entry name" value="EPSIN-1-RELATED"/>
    <property type="match status" value="1"/>
</dbReference>
<dbReference type="OrthoDB" id="4033880at2759"/>
<gene>
    <name evidence="9" type="ORF">B9G98_02328</name>
</gene>
<evidence type="ECO:0000313" key="9">
    <source>
        <dbReference type="EMBL" id="PRT54708.1"/>
    </source>
</evidence>
<dbReference type="PROSITE" id="PS50942">
    <property type="entry name" value="ENTH"/>
    <property type="match status" value="1"/>
</dbReference>
<feature type="compositionally biased region" description="Low complexity" evidence="7">
    <location>
        <begin position="312"/>
        <end position="331"/>
    </location>
</feature>
<evidence type="ECO:0000313" key="10">
    <source>
        <dbReference type="Proteomes" id="UP000238350"/>
    </source>
</evidence>
<dbReference type="GO" id="GO:0006897">
    <property type="term" value="P:endocytosis"/>
    <property type="evidence" value="ECO:0007669"/>
    <property type="project" value="TreeGrafter"/>
</dbReference>
<dbReference type="AlphaFoldDB" id="A0A2T0FI92"/>
<dbReference type="GO" id="GO:0005768">
    <property type="term" value="C:endosome"/>
    <property type="evidence" value="ECO:0007669"/>
    <property type="project" value="TreeGrafter"/>
</dbReference>
<dbReference type="Pfam" id="PF01417">
    <property type="entry name" value="ENTH"/>
    <property type="match status" value="1"/>
</dbReference>
<feature type="region of interest" description="Disordered" evidence="7">
    <location>
        <begin position="136"/>
        <end position="181"/>
    </location>
</feature>
<evidence type="ECO:0000259" key="8">
    <source>
        <dbReference type="PROSITE" id="PS50942"/>
    </source>
</evidence>
<dbReference type="PROSITE" id="PS50330">
    <property type="entry name" value="UIM"/>
    <property type="match status" value="1"/>
</dbReference>